<evidence type="ECO:0000256" key="2">
    <source>
        <dbReference type="SAM" id="Phobius"/>
    </source>
</evidence>
<reference evidence="3 4" key="1">
    <citation type="journal article" date="2023" name="IMA Fungus">
        <title>Comparative genomic study of the Penicillium genus elucidates a diverse pangenome and 15 lateral gene transfer events.</title>
        <authorList>
            <person name="Petersen C."/>
            <person name="Sorensen T."/>
            <person name="Nielsen M.R."/>
            <person name="Sondergaard T.E."/>
            <person name="Sorensen J.L."/>
            <person name="Fitzpatrick D.A."/>
            <person name="Frisvad J.C."/>
            <person name="Nielsen K.L."/>
        </authorList>
    </citation>
    <scope>NUCLEOTIDE SEQUENCE [LARGE SCALE GENOMIC DNA]</scope>
    <source>
        <strain evidence="3 4">IBT 35679</strain>
    </source>
</reference>
<keyword evidence="2" id="KW-0472">Membrane</keyword>
<gene>
    <name evidence="3" type="ORF">N7494_005883</name>
</gene>
<dbReference type="AlphaFoldDB" id="A0AAD6CVC8"/>
<feature type="transmembrane region" description="Helical" evidence="2">
    <location>
        <begin position="6"/>
        <end position="30"/>
    </location>
</feature>
<feature type="region of interest" description="Disordered" evidence="1">
    <location>
        <begin position="37"/>
        <end position="192"/>
    </location>
</feature>
<name>A0AAD6CVC8_9EURO</name>
<organism evidence="3 4">
    <name type="scientific">Penicillium frequentans</name>
    <dbReference type="NCBI Taxonomy" id="3151616"/>
    <lineage>
        <taxon>Eukaryota</taxon>
        <taxon>Fungi</taxon>
        <taxon>Dikarya</taxon>
        <taxon>Ascomycota</taxon>
        <taxon>Pezizomycotina</taxon>
        <taxon>Eurotiomycetes</taxon>
        <taxon>Eurotiomycetidae</taxon>
        <taxon>Eurotiales</taxon>
        <taxon>Aspergillaceae</taxon>
        <taxon>Penicillium</taxon>
    </lineage>
</organism>
<evidence type="ECO:0000313" key="3">
    <source>
        <dbReference type="EMBL" id="KAJ5540807.1"/>
    </source>
</evidence>
<keyword evidence="4" id="KW-1185">Reference proteome</keyword>
<comment type="caution">
    <text evidence="3">The sequence shown here is derived from an EMBL/GenBank/DDBJ whole genome shotgun (WGS) entry which is preliminary data.</text>
</comment>
<accession>A0AAD6CVC8</accession>
<dbReference type="Proteomes" id="UP001220324">
    <property type="component" value="Unassembled WGS sequence"/>
</dbReference>
<proteinExistence type="predicted"/>
<feature type="compositionally biased region" description="Acidic residues" evidence="1">
    <location>
        <begin position="68"/>
        <end position="84"/>
    </location>
</feature>
<evidence type="ECO:0000313" key="4">
    <source>
        <dbReference type="Proteomes" id="UP001220324"/>
    </source>
</evidence>
<sequence>MADTRYLSQFLSVVLPQIDSALAVWFLYFIHHSHPPSMAQKSKKIKNKPRPPPAPGSVREDPSQQDAPAEDAPVEDPAGEEDSTPGDPPSGNPSLEEQPAPSEKEDTPPGQENPTPAEQVPTPGQQESPAVQPDPPSEKHDSPTEQQNPIGQETPEQTLANPPPPPSAPTTDARPQGGRKGKADDEVTGKVGELADTVPNAGLMIPGAPQQEDDKSSLKIKIHLNLHAKVRLELDAQIYGDIVIGLL</sequence>
<protein>
    <submittedName>
        <fullName evidence="3">Uncharacterized protein</fullName>
    </submittedName>
</protein>
<keyword evidence="2" id="KW-0812">Transmembrane</keyword>
<dbReference type="EMBL" id="JAQIZZ010000005">
    <property type="protein sequence ID" value="KAJ5540807.1"/>
    <property type="molecule type" value="Genomic_DNA"/>
</dbReference>
<feature type="compositionally biased region" description="Polar residues" evidence="1">
    <location>
        <begin position="144"/>
        <end position="157"/>
    </location>
</feature>
<evidence type="ECO:0000256" key="1">
    <source>
        <dbReference type="SAM" id="MobiDB-lite"/>
    </source>
</evidence>
<feature type="compositionally biased region" description="Polar residues" evidence="1">
    <location>
        <begin position="110"/>
        <end position="129"/>
    </location>
</feature>
<keyword evidence="2" id="KW-1133">Transmembrane helix</keyword>